<evidence type="ECO:0000313" key="4">
    <source>
        <dbReference type="EMBL" id="OLP94133.1"/>
    </source>
</evidence>
<feature type="region of interest" description="Disordered" evidence="2">
    <location>
        <begin position="640"/>
        <end position="665"/>
    </location>
</feature>
<dbReference type="AlphaFoldDB" id="A0A1Q9DG53"/>
<feature type="domain" description="CCHC-type" evidence="3">
    <location>
        <begin position="628"/>
        <end position="644"/>
    </location>
</feature>
<keyword evidence="1" id="KW-0479">Metal-binding</keyword>
<dbReference type="PROSITE" id="PS50158">
    <property type="entry name" value="ZF_CCHC"/>
    <property type="match status" value="1"/>
</dbReference>
<dbReference type="GO" id="GO:0008270">
    <property type="term" value="F:zinc ion binding"/>
    <property type="evidence" value="ECO:0007669"/>
    <property type="project" value="UniProtKB-KW"/>
</dbReference>
<dbReference type="SUPFAM" id="SSF57756">
    <property type="entry name" value="Retrovirus zinc finger-like domains"/>
    <property type="match status" value="1"/>
</dbReference>
<evidence type="ECO:0000259" key="3">
    <source>
        <dbReference type="PROSITE" id="PS50158"/>
    </source>
</evidence>
<proteinExistence type="predicted"/>
<dbReference type="Proteomes" id="UP000186817">
    <property type="component" value="Unassembled WGS sequence"/>
</dbReference>
<dbReference type="GO" id="GO:0003676">
    <property type="term" value="F:nucleic acid binding"/>
    <property type="evidence" value="ECO:0007669"/>
    <property type="project" value="InterPro"/>
</dbReference>
<dbReference type="CDD" id="cd07067">
    <property type="entry name" value="HP_PGM_like"/>
    <property type="match status" value="1"/>
</dbReference>
<protein>
    <recommendedName>
        <fullName evidence="3">CCHC-type domain-containing protein</fullName>
    </recommendedName>
</protein>
<name>A0A1Q9DG53_SYMMI</name>
<dbReference type="Gene3D" id="4.10.60.10">
    <property type="entry name" value="Zinc finger, CCHC-type"/>
    <property type="match status" value="1"/>
</dbReference>
<dbReference type="InterPro" id="IPR001878">
    <property type="entry name" value="Znf_CCHC"/>
</dbReference>
<dbReference type="SMART" id="SM00855">
    <property type="entry name" value="PGAM"/>
    <property type="match status" value="1"/>
</dbReference>
<evidence type="ECO:0000256" key="1">
    <source>
        <dbReference type="PROSITE-ProRule" id="PRU00047"/>
    </source>
</evidence>
<keyword evidence="5" id="KW-1185">Reference proteome</keyword>
<dbReference type="InterPro" id="IPR029033">
    <property type="entry name" value="His_PPase_superfam"/>
</dbReference>
<dbReference type="EMBL" id="LSRX01000555">
    <property type="protein sequence ID" value="OLP94133.1"/>
    <property type="molecule type" value="Genomic_DNA"/>
</dbReference>
<dbReference type="InterPro" id="IPR051710">
    <property type="entry name" value="Phosphatase_SH3-domain"/>
</dbReference>
<keyword evidence="1" id="KW-0862">Zinc</keyword>
<gene>
    <name evidence="4" type="ORF">AK812_SmicGene23862</name>
</gene>
<evidence type="ECO:0000256" key="2">
    <source>
        <dbReference type="SAM" id="MobiDB-lite"/>
    </source>
</evidence>
<organism evidence="4 5">
    <name type="scientific">Symbiodinium microadriaticum</name>
    <name type="common">Dinoflagellate</name>
    <name type="synonym">Zooxanthella microadriatica</name>
    <dbReference type="NCBI Taxonomy" id="2951"/>
    <lineage>
        <taxon>Eukaryota</taxon>
        <taxon>Sar</taxon>
        <taxon>Alveolata</taxon>
        <taxon>Dinophyceae</taxon>
        <taxon>Suessiales</taxon>
        <taxon>Symbiodiniaceae</taxon>
        <taxon>Symbiodinium</taxon>
    </lineage>
</organism>
<dbReference type="OrthoDB" id="414418at2759"/>
<sequence>MAMVPSERRLSRLGLASTGVGAVLFVSVFSLDGPAWFWATEQHIYIVRHGDKYSSYPPCDETTDDICFDAKVMGNNPPLTPCGRQQARYTADWLQQHARIDNVLVSPFTRTLQTALPLAEALNQQLKVEPLLSEARQDSGAFRAFNADAPGETVRDLSECSARWDWRYGAASIKTPENDTLYVQRVVEAARTLKARFPPSTGNIAIFTHATPSLSIAFGWCYKEDSSLKQFLDTQDAIGPAGVVHVIVKQGGSGSGLPHTSATSGISLPGIGRVQKAAAQDAAAEGCSLRLHWYASPKFGDQSIEVALPNAQGPGPPLPCHKCDAYFAQEGSRWSCYCPAQSRAVQRELPFEALMDKLNGAVKSFGKAEVARMLAEAELMLLALPTTYTKDRWGAKLLEFVAGEAEDVCEALPLEKITKEGGHTLILEALDERYKELQKEALHNHLQEYFYGMQIRPGETYRNLEVRVQTAYRRLQEHSIELPSEVRGWFLVRKLQLDTAAEALVMTHTKASLKYEEVIRAVQAIFPHGVAQNVHGKTKEVFEADDYGSNEDAEENINDVFQAVADQVQSADEYDDEDALDVFETYKEVRKRVQQKKLGRGYKHDESNQWKLSGTVKGKLELLKSKTKCHLCHERGHWKRECPRRGQGGPGRHSRPSGSKDAMVADDSIDGYKDLEYEHFLDVDEIGKFEIFLAERGDQVEVVLASQQEAMDETGEVRGL</sequence>
<accession>A0A1Q9DG53</accession>
<dbReference type="SUPFAM" id="SSF53254">
    <property type="entry name" value="Phosphoglycerate mutase-like"/>
    <property type="match status" value="1"/>
</dbReference>
<keyword evidence="1" id="KW-0863">Zinc-finger</keyword>
<evidence type="ECO:0000313" key="5">
    <source>
        <dbReference type="Proteomes" id="UP000186817"/>
    </source>
</evidence>
<dbReference type="PANTHER" id="PTHR16469:SF27">
    <property type="entry name" value="UBIQUITIN-ASSOCIATED AND SH3 DOMAIN-CONTAINING BA-RELATED"/>
    <property type="match status" value="1"/>
</dbReference>
<dbReference type="PANTHER" id="PTHR16469">
    <property type="entry name" value="UBIQUITIN-ASSOCIATED AND SH3 DOMAIN-CONTAINING BA-RELATED"/>
    <property type="match status" value="1"/>
</dbReference>
<dbReference type="InterPro" id="IPR013078">
    <property type="entry name" value="His_Pase_superF_clade-1"/>
</dbReference>
<comment type="caution">
    <text evidence="4">The sequence shown here is derived from an EMBL/GenBank/DDBJ whole genome shotgun (WGS) entry which is preliminary data.</text>
</comment>
<dbReference type="Gene3D" id="3.40.50.1240">
    <property type="entry name" value="Phosphoglycerate mutase-like"/>
    <property type="match status" value="1"/>
</dbReference>
<dbReference type="InterPro" id="IPR036875">
    <property type="entry name" value="Znf_CCHC_sf"/>
</dbReference>
<reference evidence="4 5" key="1">
    <citation type="submission" date="2016-02" db="EMBL/GenBank/DDBJ databases">
        <title>Genome analysis of coral dinoflagellate symbionts highlights evolutionary adaptations to a symbiotic lifestyle.</title>
        <authorList>
            <person name="Aranda M."/>
            <person name="Li Y."/>
            <person name="Liew Y.J."/>
            <person name="Baumgarten S."/>
            <person name="Simakov O."/>
            <person name="Wilson M."/>
            <person name="Piel J."/>
            <person name="Ashoor H."/>
            <person name="Bougouffa S."/>
            <person name="Bajic V.B."/>
            <person name="Ryu T."/>
            <person name="Ravasi T."/>
            <person name="Bayer T."/>
            <person name="Micklem G."/>
            <person name="Kim H."/>
            <person name="Bhak J."/>
            <person name="Lajeunesse T.C."/>
            <person name="Voolstra C.R."/>
        </authorList>
    </citation>
    <scope>NUCLEOTIDE SEQUENCE [LARGE SCALE GENOMIC DNA]</scope>
    <source>
        <strain evidence="4 5">CCMP2467</strain>
    </source>
</reference>
<dbReference type="Pfam" id="PF00300">
    <property type="entry name" value="His_Phos_1"/>
    <property type="match status" value="1"/>
</dbReference>